<dbReference type="AlphaFoldDB" id="A0A8J7A1L8"/>
<protein>
    <submittedName>
        <fullName evidence="1">Uncharacterized protein</fullName>
    </submittedName>
</protein>
<gene>
    <name evidence="1" type="ORF">IQ276_27345</name>
</gene>
<dbReference type="Proteomes" id="UP000622533">
    <property type="component" value="Unassembled WGS sequence"/>
</dbReference>
<keyword evidence="2" id="KW-1185">Reference proteome</keyword>
<organism evidence="1 2">
    <name type="scientific">Desmonostoc muscorum LEGE 12446</name>
    <dbReference type="NCBI Taxonomy" id="1828758"/>
    <lineage>
        <taxon>Bacteria</taxon>
        <taxon>Bacillati</taxon>
        <taxon>Cyanobacteriota</taxon>
        <taxon>Cyanophyceae</taxon>
        <taxon>Nostocales</taxon>
        <taxon>Nostocaceae</taxon>
        <taxon>Desmonostoc</taxon>
    </lineage>
</organism>
<proteinExistence type="predicted"/>
<evidence type="ECO:0000313" key="2">
    <source>
        <dbReference type="Proteomes" id="UP000622533"/>
    </source>
</evidence>
<comment type="caution">
    <text evidence="1">The sequence shown here is derived from an EMBL/GenBank/DDBJ whole genome shotgun (WGS) entry which is preliminary data.</text>
</comment>
<dbReference type="EMBL" id="JADEXS010000517">
    <property type="protein sequence ID" value="MBE9025999.1"/>
    <property type="molecule type" value="Genomic_DNA"/>
</dbReference>
<evidence type="ECO:0000313" key="1">
    <source>
        <dbReference type="EMBL" id="MBE9025999.1"/>
    </source>
</evidence>
<sequence>MTFSSGIEKNFFYIELKELPEILFKLEQRGYLEIRSKEAWDIIKISVEGVVLYIVEQCGDGYVFLPKENIISIYTIDKNFLDEIAQMNQLLRIKDKMT</sequence>
<reference evidence="1" key="1">
    <citation type="submission" date="2020-10" db="EMBL/GenBank/DDBJ databases">
        <authorList>
            <person name="Castelo-Branco R."/>
            <person name="Eusebio N."/>
            <person name="Adriana R."/>
            <person name="Vieira A."/>
            <person name="Brugerolle De Fraissinette N."/>
            <person name="Rezende De Castro R."/>
            <person name="Schneider M.P."/>
            <person name="Vasconcelos V."/>
            <person name="Leao P.N."/>
        </authorList>
    </citation>
    <scope>NUCLEOTIDE SEQUENCE</scope>
    <source>
        <strain evidence="1">LEGE 12446</strain>
    </source>
</reference>
<accession>A0A8J7A1L8</accession>
<dbReference type="RefSeq" id="WP_193921447.1">
    <property type="nucleotide sequence ID" value="NZ_JADEXS020000001.1"/>
</dbReference>
<name>A0A8J7A1L8_DESMC</name>